<name>A0A843WM23_COLES</name>
<accession>A0A843WM23</accession>
<comment type="caution">
    <text evidence="1">The sequence shown here is derived from an EMBL/GenBank/DDBJ whole genome shotgun (WGS) entry which is preliminary data.</text>
</comment>
<organism evidence="1 2">
    <name type="scientific">Colocasia esculenta</name>
    <name type="common">Wild taro</name>
    <name type="synonym">Arum esculentum</name>
    <dbReference type="NCBI Taxonomy" id="4460"/>
    <lineage>
        <taxon>Eukaryota</taxon>
        <taxon>Viridiplantae</taxon>
        <taxon>Streptophyta</taxon>
        <taxon>Embryophyta</taxon>
        <taxon>Tracheophyta</taxon>
        <taxon>Spermatophyta</taxon>
        <taxon>Magnoliopsida</taxon>
        <taxon>Liliopsida</taxon>
        <taxon>Araceae</taxon>
        <taxon>Aroideae</taxon>
        <taxon>Colocasieae</taxon>
        <taxon>Colocasia</taxon>
    </lineage>
</organism>
<reference evidence="1" key="1">
    <citation type="submission" date="2017-07" db="EMBL/GenBank/DDBJ databases">
        <title>Taro Niue Genome Assembly and Annotation.</title>
        <authorList>
            <person name="Atibalentja N."/>
            <person name="Keating K."/>
            <person name="Fields C.J."/>
        </authorList>
    </citation>
    <scope>NUCLEOTIDE SEQUENCE</scope>
    <source>
        <strain evidence="1">Niue_2</strain>
        <tissue evidence="1">Leaf</tissue>
    </source>
</reference>
<dbReference type="Proteomes" id="UP000652761">
    <property type="component" value="Unassembled WGS sequence"/>
</dbReference>
<keyword evidence="2" id="KW-1185">Reference proteome</keyword>
<evidence type="ECO:0000313" key="1">
    <source>
        <dbReference type="EMBL" id="MQM05565.1"/>
    </source>
</evidence>
<sequence length="124" mass="14139">MRRTNRSPPSQRRGTSPEDLRERILERQTASSFAGTRERFASEYDFSILLPRLVFLTLLKILCKLLPLRLAFLALFSDFALETCLLGFSRDFVWHLVLELCICGILQDLMQTSAAEAGLLGFVQ</sequence>
<evidence type="ECO:0000313" key="2">
    <source>
        <dbReference type="Proteomes" id="UP000652761"/>
    </source>
</evidence>
<protein>
    <submittedName>
        <fullName evidence="1">Uncharacterized protein</fullName>
    </submittedName>
</protein>
<dbReference type="AlphaFoldDB" id="A0A843WM23"/>
<dbReference type="EMBL" id="NMUH01003435">
    <property type="protein sequence ID" value="MQM05565.1"/>
    <property type="molecule type" value="Genomic_DNA"/>
</dbReference>
<gene>
    <name evidence="1" type="ORF">Taro_038372</name>
</gene>
<proteinExistence type="predicted"/>